<accession>A0A4S8PPW4</accession>
<keyword evidence="9" id="KW-0186">Copper</keyword>
<dbReference type="InterPro" id="IPR014222">
    <property type="entry name" value="Cyt_c_oxidase_su2"/>
</dbReference>
<dbReference type="GO" id="GO:0004129">
    <property type="term" value="F:cytochrome-c oxidase activity"/>
    <property type="evidence" value="ECO:0007669"/>
    <property type="project" value="UniProtKB-EC"/>
</dbReference>
<evidence type="ECO:0000256" key="13">
    <source>
        <dbReference type="ARBA" id="ARBA00047816"/>
    </source>
</evidence>
<dbReference type="InterPro" id="IPR008972">
    <property type="entry name" value="Cupredoxin"/>
</dbReference>
<evidence type="ECO:0000256" key="6">
    <source>
        <dbReference type="ARBA" id="ARBA00022723"/>
    </source>
</evidence>
<dbReference type="PROSITE" id="PS00078">
    <property type="entry name" value="COX2"/>
    <property type="match status" value="1"/>
</dbReference>
<dbReference type="InterPro" id="IPR045187">
    <property type="entry name" value="CcO_II"/>
</dbReference>
<feature type="transmembrane region" description="Helical" evidence="14">
    <location>
        <begin position="39"/>
        <end position="62"/>
    </location>
</feature>
<comment type="similarity">
    <text evidence="2">Belongs to the cytochrome c oxidase subunit 2 family.</text>
</comment>
<dbReference type="GO" id="GO:0016020">
    <property type="term" value="C:membrane"/>
    <property type="evidence" value="ECO:0007669"/>
    <property type="project" value="UniProtKB-SubCell"/>
</dbReference>
<keyword evidence="6" id="KW-0479">Metal-binding</keyword>
<comment type="subcellular location">
    <subcellularLocation>
        <location evidence="1">Membrane</location>
        <topology evidence="1">Multi-pass membrane protein</topology>
    </subcellularLocation>
</comment>
<dbReference type="PANTHER" id="PTHR22888:SF9">
    <property type="entry name" value="CYTOCHROME C OXIDASE SUBUNIT 2"/>
    <property type="match status" value="1"/>
</dbReference>
<evidence type="ECO:0000256" key="2">
    <source>
        <dbReference type="ARBA" id="ARBA00007866"/>
    </source>
</evidence>
<dbReference type="InterPro" id="IPR001505">
    <property type="entry name" value="Copper_CuA"/>
</dbReference>
<keyword evidence="10 14" id="KW-0472">Membrane</keyword>
<keyword evidence="16" id="KW-0560">Oxidoreductase</keyword>
<keyword evidence="7" id="KW-0249">Electron transport</keyword>
<evidence type="ECO:0000256" key="3">
    <source>
        <dbReference type="ARBA" id="ARBA00022448"/>
    </source>
</evidence>
<organism evidence="16 17">
    <name type="scientific">Rhizobium rosettiformans W3</name>
    <dbReference type="NCBI Taxonomy" id="538378"/>
    <lineage>
        <taxon>Bacteria</taxon>
        <taxon>Pseudomonadati</taxon>
        <taxon>Pseudomonadota</taxon>
        <taxon>Alphaproteobacteria</taxon>
        <taxon>Hyphomicrobiales</taxon>
        <taxon>Rhizobiaceae</taxon>
        <taxon>Rhizobium/Agrobacterium group</taxon>
        <taxon>Rhizobium</taxon>
    </lineage>
</organism>
<comment type="catalytic activity">
    <reaction evidence="13">
        <text>4 Fe(II)-[cytochrome c] + O2 + 8 H(+)(in) = 4 Fe(III)-[cytochrome c] + 2 H2O + 4 H(+)(out)</text>
        <dbReference type="Rhea" id="RHEA:11436"/>
        <dbReference type="Rhea" id="RHEA-COMP:10350"/>
        <dbReference type="Rhea" id="RHEA-COMP:14399"/>
        <dbReference type="ChEBI" id="CHEBI:15377"/>
        <dbReference type="ChEBI" id="CHEBI:15378"/>
        <dbReference type="ChEBI" id="CHEBI:15379"/>
        <dbReference type="ChEBI" id="CHEBI:29033"/>
        <dbReference type="ChEBI" id="CHEBI:29034"/>
        <dbReference type="EC" id="7.1.1.9"/>
    </reaction>
</comment>
<feature type="domain" description="Cytochrome oxidase subunit II copper A binding" evidence="15">
    <location>
        <begin position="110"/>
        <end position="224"/>
    </location>
</feature>
<keyword evidence="8 14" id="KW-1133">Transmembrane helix</keyword>
<evidence type="ECO:0000256" key="10">
    <source>
        <dbReference type="ARBA" id="ARBA00023136"/>
    </source>
</evidence>
<evidence type="ECO:0000259" key="15">
    <source>
        <dbReference type="PROSITE" id="PS50857"/>
    </source>
</evidence>
<keyword evidence="5 14" id="KW-0812">Transmembrane</keyword>
<dbReference type="SUPFAM" id="SSF49503">
    <property type="entry name" value="Cupredoxins"/>
    <property type="match status" value="1"/>
</dbReference>
<dbReference type="Pfam" id="PF00116">
    <property type="entry name" value="COX2"/>
    <property type="match status" value="1"/>
</dbReference>
<evidence type="ECO:0000256" key="9">
    <source>
        <dbReference type="ARBA" id="ARBA00023008"/>
    </source>
</evidence>
<name>A0A4S8PPW4_9HYPH</name>
<dbReference type="PROSITE" id="PS50857">
    <property type="entry name" value="COX2_CUA"/>
    <property type="match status" value="1"/>
</dbReference>
<evidence type="ECO:0000256" key="14">
    <source>
        <dbReference type="SAM" id="Phobius"/>
    </source>
</evidence>
<evidence type="ECO:0000313" key="17">
    <source>
        <dbReference type="Proteomes" id="UP000307378"/>
    </source>
</evidence>
<dbReference type="Gene3D" id="2.60.40.420">
    <property type="entry name" value="Cupredoxins - blue copper proteins"/>
    <property type="match status" value="1"/>
</dbReference>
<comment type="caution">
    <text evidence="16">The sequence shown here is derived from an EMBL/GenBank/DDBJ whole genome shotgun (WGS) entry which is preliminary data.</text>
</comment>
<feature type="transmembrane region" description="Helical" evidence="14">
    <location>
        <begin position="74"/>
        <end position="97"/>
    </location>
</feature>
<gene>
    <name evidence="16" type="primary">coxB</name>
    <name evidence="16" type="ORF">FAA86_18125</name>
</gene>
<dbReference type="RefSeq" id="WP_136542540.1">
    <property type="nucleotide sequence ID" value="NZ_STGU01000011.1"/>
</dbReference>
<dbReference type="NCBIfam" id="TIGR02866">
    <property type="entry name" value="CoxB"/>
    <property type="match status" value="1"/>
</dbReference>
<evidence type="ECO:0000256" key="7">
    <source>
        <dbReference type="ARBA" id="ARBA00022982"/>
    </source>
</evidence>
<comment type="function">
    <text evidence="11">Subunits I and II form the functional core of the enzyme complex. Electrons originating in cytochrome c are transferred via heme a and Cu(A) to the binuclear center formed by heme a3 and Cu(B).</text>
</comment>
<dbReference type="EMBL" id="STGU01000011">
    <property type="protein sequence ID" value="THV33110.1"/>
    <property type="molecule type" value="Genomic_DNA"/>
</dbReference>
<dbReference type="GO" id="GO:0016491">
    <property type="term" value="F:oxidoreductase activity"/>
    <property type="evidence" value="ECO:0007669"/>
    <property type="project" value="UniProtKB-KW"/>
</dbReference>
<evidence type="ECO:0000256" key="11">
    <source>
        <dbReference type="ARBA" id="ARBA00024688"/>
    </source>
</evidence>
<proteinExistence type="inferred from homology"/>
<dbReference type="AlphaFoldDB" id="A0A4S8PPW4"/>
<evidence type="ECO:0000256" key="5">
    <source>
        <dbReference type="ARBA" id="ARBA00022692"/>
    </source>
</evidence>
<dbReference type="GO" id="GO:0042773">
    <property type="term" value="P:ATP synthesis coupled electron transport"/>
    <property type="evidence" value="ECO:0007669"/>
    <property type="project" value="TreeGrafter"/>
</dbReference>
<dbReference type="PANTHER" id="PTHR22888">
    <property type="entry name" value="CYTOCHROME C OXIDASE, SUBUNIT II"/>
    <property type="match status" value="1"/>
</dbReference>
<evidence type="ECO:0000256" key="1">
    <source>
        <dbReference type="ARBA" id="ARBA00004141"/>
    </source>
</evidence>
<evidence type="ECO:0000313" key="16">
    <source>
        <dbReference type="EMBL" id="THV33110.1"/>
    </source>
</evidence>
<keyword evidence="4" id="KW-0679">Respiratory chain</keyword>
<dbReference type="Proteomes" id="UP000307378">
    <property type="component" value="Unassembled WGS sequence"/>
</dbReference>
<evidence type="ECO:0000256" key="12">
    <source>
        <dbReference type="ARBA" id="ARBA00031399"/>
    </source>
</evidence>
<protein>
    <recommendedName>
        <fullName evidence="12">Cytochrome aa3 subunit 2</fullName>
    </recommendedName>
</protein>
<reference evidence="16 17" key="1">
    <citation type="submission" date="2019-04" db="EMBL/GenBank/DDBJ databases">
        <title>genome sequence of strain W3.</title>
        <authorList>
            <person name="Gao J."/>
            <person name="Sun J."/>
        </authorList>
    </citation>
    <scope>NUCLEOTIDE SEQUENCE [LARGE SCALE GENOMIC DNA]</scope>
    <source>
        <strain evidence="16 17">W3</strain>
    </source>
</reference>
<evidence type="ECO:0000256" key="4">
    <source>
        <dbReference type="ARBA" id="ARBA00022660"/>
    </source>
</evidence>
<evidence type="ECO:0000256" key="8">
    <source>
        <dbReference type="ARBA" id="ARBA00022989"/>
    </source>
</evidence>
<keyword evidence="3" id="KW-0813">Transport</keyword>
<dbReference type="GO" id="GO:0005507">
    <property type="term" value="F:copper ion binding"/>
    <property type="evidence" value="ECO:0007669"/>
    <property type="project" value="InterPro"/>
</dbReference>
<dbReference type="InterPro" id="IPR002429">
    <property type="entry name" value="CcO_II-like_C"/>
</dbReference>
<dbReference type="PROSITE" id="PS51257">
    <property type="entry name" value="PROKAR_LIPOPROTEIN"/>
    <property type="match status" value="1"/>
</dbReference>
<sequence>MFHRLAAVSFGALLLTSCSGDLSTLEPGGPYAVAIADLWWIMLIGSGLILGLVLVLLALVFFKPGFGRRLSPKGWMIAGGLFLPIPVLVALMTYGMAQGEYLIGAWQREPVMARVEARSSMWRWDFRYPDLPGNLTTDGTLHIPAGGVVEVRVTSDDVVHSFWIPRLAGKIDAVPGHETVVRIKADVPGRYGGICAEYCGIGHAGMRFIVEAHAPETYRQRLNALSAGAPAP</sequence>